<keyword evidence="7" id="KW-0735">Signal-anchor</keyword>
<evidence type="ECO:0000256" key="11">
    <source>
        <dbReference type="ARBA" id="ARBA00023253"/>
    </source>
</evidence>
<keyword evidence="9 14" id="KW-0472">Membrane</keyword>
<dbReference type="GO" id="GO:0016757">
    <property type="term" value="F:glycosyltransferase activity"/>
    <property type="evidence" value="ECO:0007669"/>
    <property type="project" value="UniProtKB-KW"/>
</dbReference>
<evidence type="ECO:0000256" key="3">
    <source>
        <dbReference type="ARBA" id="ARBA00007737"/>
    </source>
</evidence>
<gene>
    <name evidence="15" type="ORF">MKW98_022341</name>
</gene>
<evidence type="ECO:0000313" key="16">
    <source>
        <dbReference type="Proteomes" id="UP001202328"/>
    </source>
</evidence>
<evidence type="ECO:0000256" key="5">
    <source>
        <dbReference type="ARBA" id="ARBA00022679"/>
    </source>
</evidence>
<dbReference type="GO" id="GO:0005768">
    <property type="term" value="C:endosome"/>
    <property type="evidence" value="ECO:0007669"/>
    <property type="project" value="TreeGrafter"/>
</dbReference>
<keyword evidence="10" id="KW-0325">Glycoprotein</keyword>
<protein>
    <recommendedName>
        <fullName evidence="13">O-fucosyltransferase family protein</fullName>
    </recommendedName>
</protein>
<dbReference type="Proteomes" id="UP001202328">
    <property type="component" value="Unassembled WGS sequence"/>
</dbReference>
<evidence type="ECO:0000256" key="10">
    <source>
        <dbReference type="ARBA" id="ARBA00023180"/>
    </source>
</evidence>
<comment type="similarity">
    <text evidence="3">Belongs to the glycosyltransferase GT106 family.</text>
</comment>
<keyword evidence="6 14" id="KW-0812">Transmembrane</keyword>
<evidence type="ECO:0000256" key="14">
    <source>
        <dbReference type="SAM" id="Phobius"/>
    </source>
</evidence>
<keyword evidence="4" id="KW-0328">Glycosyltransferase</keyword>
<evidence type="ECO:0000256" key="12">
    <source>
        <dbReference type="ARBA" id="ARBA00023277"/>
    </source>
</evidence>
<dbReference type="EMBL" id="JAJJMB010005364">
    <property type="protein sequence ID" value="KAI3939473.1"/>
    <property type="molecule type" value="Genomic_DNA"/>
</dbReference>
<evidence type="ECO:0000256" key="4">
    <source>
        <dbReference type="ARBA" id="ARBA00022676"/>
    </source>
</evidence>
<feature type="transmembrane region" description="Helical" evidence="14">
    <location>
        <begin position="20"/>
        <end position="44"/>
    </location>
</feature>
<evidence type="ECO:0000256" key="2">
    <source>
        <dbReference type="ARBA" id="ARBA00004881"/>
    </source>
</evidence>
<dbReference type="GO" id="GO:0016020">
    <property type="term" value="C:membrane"/>
    <property type="evidence" value="ECO:0007669"/>
    <property type="project" value="UniProtKB-SubCell"/>
</dbReference>
<proteinExistence type="inferred from homology"/>
<accession>A0AAD4T7K5</accession>
<keyword evidence="5" id="KW-0808">Transferase</keyword>
<dbReference type="GO" id="GO:0006004">
    <property type="term" value="P:fucose metabolic process"/>
    <property type="evidence" value="ECO:0007669"/>
    <property type="project" value="UniProtKB-KW"/>
</dbReference>
<evidence type="ECO:0000256" key="8">
    <source>
        <dbReference type="ARBA" id="ARBA00022989"/>
    </source>
</evidence>
<keyword evidence="11" id="KW-0294">Fucose metabolism</keyword>
<dbReference type="PANTHER" id="PTHR31741:SF14">
    <property type="entry name" value="O-FUCOSYLTRANSFERASE 1"/>
    <property type="match status" value="1"/>
</dbReference>
<keyword evidence="8 14" id="KW-1133">Transmembrane helix</keyword>
<keyword evidence="12" id="KW-0119">Carbohydrate metabolism</keyword>
<evidence type="ECO:0000256" key="1">
    <source>
        <dbReference type="ARBA" id="ARBA00004606"/>
    </source>
</evidence>
<evidence type="ECO:0000256" key="6">
    <source>
        <dbReference type="ARBA" id="ARBA00022692"/>
    </source>
</evidence>
<keyword evidence="16" id="KW-1185">Reference proteome</keyword>
<evidence type="ECO:0000313" key="15">
    <source>
        <dbReference type="EMBL" id="KAI3939473.1"/>
    </source>
</evidence>
<comment type="pathway">
    <text evidence="2">Glycan metabolism.</text>
</comment>
<dbReference type="InterPro" id="IPR019378">
    <property type="entry name" value="GDP-Fuc_O-FucTrfase"/>
</dbReference>
<dbReference type="PANTHER" id="PTHR31741">
    <property type="entry name" value="OS02G0726500 PROTEIN-RELATED"/>
    <property type="match status" value="1"/>
</dbReference>
<sequence>MRREGDVFGRRGNRQLKQLWGLRGLLERLSVALIVLLIYCISLFTTFKSTTNHPGIHSGLDKFYHNQKPISVDELWETAASGGWRPSSSLYLQKYNMLIDPQYLYQSVCFLVAAPPVETNGYLRMCCNGGLNQQGTVICNAVLTARIMKATLVLPDGFHGIFDVEHFIKSLRYLFY</sequence>
<feature type="non-terminal residue" evidence="15">
    <location>
        <position position="176"/>
    </location>
</feature>
<organism evidence="15 16">
    <name type="scientific">Papaver atlanticum</name>
    <dbReference type="NCBI Taxonomy" id="357466"/>
    <lineage>
        <taxon>Eukaryota</taxon>
        <taxon>Viridiplantae</taxon>
        <taxon>Streptophyta</taxon>
        <taxon>Embryophyta</taxon>
        <taxon>Tracheophyta</taxon>
        <taxon>Spermatophyta</taxon>
        <taxon>Magnoliopsida</taxon>
        <taxon>Ranunculales</taxon>
        <taxon>Papaveraceae</taxon>
        <taxon>Papaveroideae</taxon>
        <taxon>Papaver</taxon>
    </lineage>
</organism>
<dbReference type="Pfam" id="PF10250">
    <property type="entry name" value="O-FucT"/>
    <property type="match status" value="1"/>
</dbReference>
<dbReference type="AlphaFoldDB" id="A0AAD4T7K5"/>
<comment type="subcellular location">
    <subcellularLocation>
        <location evidence="1">Membrane</location>
        <topology evidence="1">Single-pass type II membrane protein</topology>
    </subcellularLocation>
</comment>
<evidence type="ECO:0000256" key="13">
    <source>
        <dbReference type="ARBA" id="ARBA00030350"/>
    </source>
</evidence>
<evidence type="ECO:0000256" key="7">
    <source>
        <dbReference type="ARBA" id="ARBA00022968"/>
    </source>
</evidence>
<name>A0AAD4T7K5_9MAGN</name>
<dbReference type="GO" id="GO:0005802">
    <property type="term" value="C:trans-Golgi network"/>
    <property type="evidence" value="ECO:0007669"/>
    <property type="project" value="TreeGrafter"/>
</dbReference>
<evidence type="ECO:0000256" key="9">
    <source>
        <dbReference type="ARBA" id="ARBA00023136"/>
    </source>
</evidence>
<reference evidence="15" key="1">
    <citation type="submission" date="2022-04" db="EMBL/GenBank/DDBJ databases">
        <title>A functionally conserved STORR gene fusion in Papaver species that diverged 16.8 million years ago.</title>
        <authorList>
            <person name="Catania T."/>
        </authorList>
    </citation>
    <scope>NUCLEOTIDE SEQUENCE</scope>
    <source>
        <strain evidence="15">S-188037</strain>
    </source>
</reference>
<comment type="caution">
    <text evidence="15">The sequence shown here is derived from an EMBL/GenBank/DDBJ whole genome shotgun (WGS) entry which is preliminary data.</text>
</comment>